<feature type="compositionally biased region" description="Pro residues" evidence="2">
    <location>
        <begin position="69"/>
        <end position="87"/>
    </location>
</feature>
<keyword evidence="3" id="KW-1133">Transmembrane helix</keyword>
<feature type="transmembrane region" description="Helical" evidence="3">
    <location>
        <begin position="247"/>
        <end position="266"/>
    </location>
</feature>
<keyword evidence="6" id="KW-1185">Reference proteome</keyword>
<name>A0A543DLG7_9PSEU</name>
<reference evidence="5 6" key="1">
    <citation type="submission" date="2019-06" db="EMBL/GenBank/DDBJ databases">
        <title>Sequencing the genomes of 1000 actinobacteria strains.</title>
        <authorList>
            <person name="Klenk H.-P."/>
        </authorList>
    </citation>
    <scope>NUCLEOTIDE SEQUENCE [LARGE SCALE GENOMIC DNA]</scope>
    <source>
        <strain evidence="5 6">DSM 45301</strain>
    </source>
</reference>
<feature type="region of interest" description="Disordered" evidence="2">
    <location>
        <begin position="1"/>
        <end position="148"/>
    </location>
</feature>
<dbReference type="EMBL" id="VFPA01000003">
    <property type="protein sequence ID" value="TQM10161.1"/>
    <property type="molecule type" value="Genomic_DNA"/>
</dbReference>
<dbReference type="Pfam" id="PF03816">
    <property type="entry name" value="LytR_cpsA_psr"/>
    <property type="match status" value="1"/>
</dbReference>
<evidence type="ECO:0000259" key="4">
    <source>
        <dbReference type="Pfam" id="PF03816"/>
    </source>
</evidence>
<dbReference type="Gene3D" id="3.40.630.190">
    <property type="entry name" value="LCP protein"/>
    <property type="match status" value="1"/>
</dbReference>
<feature type="compositionally biased region" description="Pro residues" evidence="2">
    <location>
        <begin position="52"/>
        <end position="62"/>
    </location>
</feature>
<keyword evidence="3" id="KW-0812">Transmembrane</keyword>
<proteinExistence type="inferred from homology"/>
<feature type="compositionally biased region" description="Pro residues" evidence="2">
    <location>
        <begin position="586"/>
        <end position="595"/>
    </location>
</feature>
<evidence type="ECO:0000256" key="1">
    <source>
        <dbReference type="ARBA" id="ARBA00006068"/>
    </source>
</evidence>
<feature type="compositionally biased region" description="Acidic residues" evidence="2">
    <location>
        <begin position="606"/>
        <end position="621"/>
    </location>
</feature>
<evidence type="ECO:0000313" key="6">
    <source>
        <dbReference type="Proteomes" id="UP000315677"/>
    </source>
</evidence>
<feature type="compositionally biased region" description="Basic and acidic residues" evidence="2">
    <location>
        <begin position="119"/>
        <end position="136"/>
    </location>
</feature>
<dbReference type="PANTHER" id="PTHR33392:SF6">
    <property type="entry name" value="POLYISOPRENYL-TEICHOIC ACID--PEPTIDOGLYCAN TEICHOIC ACID TRANSFERASE TAGU"/>
    <property type="match status" value="1"/>
</dbReference>
<feature type="compositionally biased region" description="Low complexity" evidence="2">
    <location>
        <begin position="9"/>
        <end position="18"/>
    </location>
</feature>
<feature type="compositionally biased region" description="Low complexity" evidence="2">
    <location>
        <begin position="30"/>
        <end position="44"/>
    </location>
</feature>
<feature type="region of interest" description="Disordered" evidence="2">
    <location>
        <begin position="582"/>
        <end position="636"/>
    </location>
</feature>
<feature type="domain" description="Cell envelope-related transcriptional attenuator" evidence="4">
    <location>
        <begin position="316"/>
        <end position="501"/>
    </location>
</feature>
<evidence type="ECO:0000256" key="2">
    <source>
        <dbReference type="SAM" id="MobiDB-lite"/>
    </source>
</evidence>
<dbReference type="InterPro" id="IPR004474">
    <property type="entry name" value="LytR_CpsA_psr"/>
</dbReference>
<feature type="transmembrane region" description="Helical" evidence="3">
    <location>
        <begin position="211"/>
        <end position="235"/>
    </location>
</feature>
<evidence type="ECO:0000256" key="3">
    <source>
        <dbReference type="SAM" id="Phobius"/>
    </source>
</evidence>
<dbReference type="Proteomes" id="UP000315677">
    <property type="component" value="Unassembled WGS sequence"/>
</dbReference>
<dbReference type="NCBIfam" id="TIGR00350">
    <property type="entry name" value="lytR_cpsA_psr"/>
    <property type="match status" value="1"/>
</dbReference>
<comment type="caution">
    <text evidence="5">The sequence shown here is derived from an EMBL/GenBank/DDBJ whole genome shotgun (WGS) entry which is preliminary data.</text>
</comment>
<protein>
    <submittedName>
        <fullName evidence="5">LytR family transcriptional attenuator</fullName>
    </submittedName>
</protein>
<evidence type="ECO:0000313" key="5">
    <source>
        <dbReference type="EMBL" id="TQM10161.1"/>
    </source>
</evidence>
<sequence length="636" mass="66098">MLPADSATRQVPIQQAPARRPPRPRDEPATRPVPKSASAPTARRAPAEPRRPAPPRTPPPKRPNGVAPSPAPAAPPRAPARPATPPPDDAELPTTRNRALPPPRTSVLRKSGGRSSTAHKGEPEKKKGAGKAEERPAAGAEDQPQRSFGRALAATAAATIAPGSGHLLLRRTRSGAVILGTFVLVLAVLAILVLTSDYAALLETALSSNVLVMGAIGCVVAALAWMAVIVRTYLLARPRGLGLAHKVVGVGAVTALCLVVAAPLGFGANLANSQRNLLNDLFAGGGGTAAAEAIAKPRLNILLVGSDAGPDRTGARTDTMMVANIDTRTGRTVLFSLPRNISYAQFPPGSPMDEEFPRGFHDSSDPLSGDYLLNAVYAYGLQHPELAPSGPTPDPGLNLLHQTVSEMLGLQLDYFVEVNMAGFASIIDALGGLTVDVGPERIPIGGITPSGRHVRPDGYIEPGVQVLSGEQSLAFARSRTGSTDYARMGRQRCLLQNILTQKSPTDLLTNFQAVAAATTNSVATNIPQEVLPALAALAGGEGGISLESVAFDPNLPDPGEEDGFFKTGDPDFEYMREVVQDAINRPAPPPAPTSAPPTAAARGADADDEDEDEDAQDEESVEAASAAPTSLAQSCG</sequence>
<dbReference type="PANTHER" id="PTHR33392">
    <property type="entry name" value="POLYISOPRENYL-TEICHOIC ACID--PEPTIDOGLYCAN TEICHOIC ACID TRANSFERASE TAGU"/>
    <property type="match status" value="1"/>
</dbReference>
<accession>A0A543DLG7</accession>
<feature type="transmembrane region" description="Helical" evidence="3">
    <location>
        <begin position="176"/>
        <end position="199"/>
    </location>
</feature>
<comment type="similarity">
    <text evidence="1">Belongs to the LytR/CpsA/Psr (LCP) family.</text>
</comment>
<organism evidence="5 6">
    <name type="scientific">Pseudonocardia kunmingensis</name>
    <dbReference type="NCBI Taxonomy" id="630975"/>
    <lineage>
        <taxon>Bacteria</taxon>
        <taxon>Bacillati</taxon>
        <taxon>Actinomycetota</taxon>
        <taxon>Actinomycetes</taxon>
        <taxon>Pseudonocardiales</taxon>
        <taxon>Pseudonocardiaceae</taxon>
        <taxon>Pseudonocardia</taxon>
    </lineage>
</organism>
<gene>
    <name evidence="5" type="ORF">FB558_5945</name>
</gene>
<dbReference type="AlphaFoldDB" id="A0A543DLG7"/>
<dbReference type="InterPro" id="IPR050922">
    <property type="entry name" value="LytR/CpsA/Psr_CW_biosynth"/>
</dbReference>
<keyword evidence="3" id="KW-0472">Membrane</keyword>